<dbReference type="GO" id="GO:0016787">
    <property type="term" value="F:hydrolase activity"/>
    <property type="evidence" value="ECO:0007669"/>
    <property type="project" value="InterPro"/>
</dbReference>
<feature type="domain" description="Beta-lactamase hydrolase-like protein phosphatase-like" evidence="1">
    <location>
        <begin position="1"/>
        <end position="99"/>
    </location>
</feature>
<reference evidence="2 3" key="1">
    <citation type="submission" date="2015-09" db="EMBL/GenBank/DDBJ databases">
        <title>Complete genome of Psychrobacter urativorans R10.10B.</title>
        <authorList>
            <person name="See-Too W.S."/>
            <person name="Chan K.G."/>
        </authorList>
    </citation>
    <scope>NUCLEOTIDE SEQUENCE [LARGE SCALE GENOMIC DNA]</scope>
    <source>
        <strain evidence="2 3">R10.10B</strain>
    </source>
</reference>
<sequence>MTDNLTIYKQIYPIQCSKLAELGYRSVINIRPDNEVDTQPSSTDLAVATKEANLTYHHLPFDDERLSLVTVEQFAAFYHAVPKPILMFCGTGARAKLLYQSALMQGLL</sequence>
<protein>
    <recommendedName>
        <fullName evidence="1">Beta-lactamase hydrolase-like protein phosphatase-like domain-containing protein</fullName>
    </recommendedName>
</protein>
<dbReference type="EMBL" id="CP012678">
    <property type="protein sequence ID" value="ALF59397.1"/>
    <property type="molecule type" value="Genomic_DNA"/>
</dbReference>
<dbReference type="STRING" id="45610.AOC03_04460"/>
<evidence type="ECO:0000313" key="2">
    <source>
        <dbReference type="EMBL" id="ALF59397.1"/>
    </source>
</evidence>
<dbReference type="Gene3D" id="3.90.190.10">
    <property type="entry name" value="Protein tyrosine phosphatase superfamily"/>
    <property type="match status" value="1"/>
</dbReference>
<dbReference type="OrthoDB" id="9802771at2"/>
<gene>
    <name evidence="2" type="ORF">AOC03_04460</name>
</gene>
<accession>A0A0M3V8S2</accession>
<proteinExistence type="predicted"/>
<evidence type="ECO:0000313" key="3">
    <source>
        <dbReference type="Proteomes" id="UP000059847"/>
    </source>
</evidence>
<dbReference type="Proteomes" id="UP000059847">
    <property type="component" value="Chromosome"/>
</dbReference>
<organism evidence="2 3">
    <name type="scientific">Psychrobacter urativorans</name>
    <dbReference type="NCBI Taxonomy" id="45610"/>
    <lineage>
        <taxon>Bacteria</taxon>
        <taxon>Pseudomonadati</taxon>
        <taxon>Pseudomonadota</taxon>
        <taxon>Gammaproteobacteria</taxon>
        <taxon>Moraxellales</taxon>
        <taxon>Moraxellaceae</taxon>
        <taxon>Psychrobacter</taxon>
    </lineage>
</organism>
<evidence type="ECO:0000259" key="1">
    <source>
        <dbReference type="Pfam" id="PF04273"/>
    </source>
</evidence>
<dbReference type="KEGG" id="pur:AOC03_04460"/>
<dbReference type="InterPro" id="IPR005939">
    <property type="entry name" value="BLH_phosphatase-like"/>
</dbReference>
<dbReference type="AlphaFoldDB" id="A0A0M3V8S2"/>
<dbReference type="RefSeq" id="WP_062533783.1">
    <property type="nucleotide sequence ID" value="NZ_CP012678.1"/>
</dbReference>
<name>A0A0M3V8S2_9GAMM</name>
<dbReference type="Pfam" id="PF04273">
    <property type="entry name" value="BLH_phosphatase"/>
    <property type="match status" value="1"/>
</dbReference>
<keyword evidence="3" id="KW-1185">Reference proteome</keyword>
<dbReference type="SUPFAM" id="SSF52799">
    <property type="entry name" value="(Phosphotyrosine protein) phosphatases II"/>
    <property type="match status" value="1"/>
</dbReference>
<dbReference type="InterPro" id="IPR029021">
    <property type="entry name" value="Prot-tyrosine_phosphatase-like"/>
</dbReference>